<dbReference type="CDD" id="cd07302">
    <property type="entry name" value="CHD"/>
    <property type="match status" value="1"/>
</dbReference>
<dbReference type="InterPro" id="IPR029787">
    <property type="entry name" value="Nucleotide_cyclase"/>
</dbReference>
<dbReference type="Proteomes" id="UP000014977">
    <property type="component" value="Unassembled WGS sequence"/>
</dbReference>
<dbReference type="Pfam" id="PF00672">
    <property type="entry name" value="HAMP"/>
    <property type="match status" value="1"/>
</dbReference>
<dbReference type="InterPro" id="IPR029151">
    <property type="entry name" value="Sensor-like_sf"/>
</dbReference>
<evidence type="ECO:0000259" key="3">
    <source>
        <dbReference type="PROSITE" id="PS50885"/>
    </source>
</evidence>
<organism evidence="4 5">
    <name type="scientific">Desulfococcus multivorans DSM 2059</name>
    <dbReference type="NCBI Taxonomy" id="1121405"/>
    <lineage>
        <taxon>Bacteria</taxon>
        <taxon>Pseudomonadati</taxon>
        <taxon>Thermodesulfobacteriota</taxon>
        <taxon>Desulfobacteria</taxon>
        <taxon>Desulfobacterales</taxon>
        <taxon>Desulfococcaceae</taxon>
        <taxon>Desulfococcus</taxon>
    </lineage>
</organism>
<keyword evidence="1" id="KW-0472">Membrane</keyword>
<evidence type="ECO:0000313" key="4">
    <source>
        <dbReference type="EMBL" id="EPR44975.1"/>
    </source>
</evidence>
<dbReference type="GO" id="GO:0035556">
    <property type="term" value="P:intracellular signal transduction"/>
    <property type="evidence" value="ECO:0007669"/>
    <property type="project" value="InterPro"/>
</dbReference>
<dbReference type="InterPro" id="IPR001054">
    <property type="entry name" value="A/G_cyclase"/>
</dbReference>
<dbReference type="PROSITE" id="PS50125">
    <property type="entry name" value="GUANYLATE_CYCLASE_2"/>
    <property type="match status" value="1"/>
</dbReference>
<dbReference type="Pfam" id="PF00211">
    <property type="entry name" value="Guanylate_cyc"/>
    <property type="match status" value="1"/>
</dbReference>
<dbReference type="STRING" id="897.B2D07_11940"/>
<dbReference type="CDD" id="cd06225">
    <property type="entry name" value="HAMP"/>
    <property type="match status" value="1"/>
</dbReference>
<dbReference type="AlphaFoldDB" id="S7U755"/>
<gene>
    <name evidence="4" type="ORF">dsmv_1011</name>
</gene>
<evidence type="ECO:0000313" key="5">
    <source>
        <dbReference type="Proteomes" id="UP000014977"/>
    </source>
</evidence>
<accession>S7U755</accession>
<name>S7U755_DESML</name>
<keyword evidence="5" id="KW-1185">Reference proteome</keyword>
<proteinExistence type="predicted"/>
<dbReference type="GO" id="GO:0004016">
    <property type="term" value="F:adenylate cyclase activity"/>
    <property type="evidence" value="ECO:0007669"/>
    <property type="project" value="UniProtKB-ARBA"/>
</dbReference>
<dbReference type="InterPro" id="IPR003660">
    <property type="entry name" value="HAMP_dom"/>
</dbReference>
<dbReference type="SMART" id="SM00304">
    <property type="entry name" value="HAMP"/>
    <property type="match status" value="1"/>
</dbReference>
<dbReference type="InterPro" id="IPR037257">
    <property type="entry name" value="T2SS_E_N_sf"/>
</dbReference>
<protein>
    <submittedName>
        <fullName evidence="4">Adenylate/guanylate cyclase with integral membrane sensor</fullName>
    </submittedName>
</protein>
<dbReference type="SUPFAM" id="SSF158472">
    <property type="entry name" value="HAMP domain-like"/>
    <property type="match status" value="1"/>
</dbReference>
<dbReference type="PANTHER" id="PTHR43081">
    <property type="entry name" value="ADENYLATE CYCLASE, TERMINAL-DIFFERENTIATION SPECIFIC-RELATED"/>
    <property type="match status" value="1"/>
</dbReference>
<dbReference type="InterPro" id="IPR050697">
    <property type="entry name" value="Adenylyl/Guanylyl_Cyclase_3/4"/>
</dbReference>
<feature type="transmembrane region" description="Helical" evidence="1">
    <location>
        <begin position="268"/>
        <end position="288"/>
    </location>
</feature>
<keyword evidence="1" id="KW-0812">Transmembrane</keyword>
<dbReference type="SUPFAM" id="SSF55073">
    <property type="entry name" value="Nucleotide cyclase"/>
    <property type="match status" value="1"/>
</dbReference>
<dbReference type="GO" id="GO:0016020">
    <property type="term" value="C:membrane"/>
    <property type="evidence" value="ECO:0007669"/>
    <property type="project" value="InterPro"/>
</dbReference>
<evidence type="ECO:0000256" key="1">
    <source>
        <dbReference type="SAM" id="Phobius"/>
    </source>
</evidence>
<dbReference type="Gene3D" id="6.10.340.10">
    <property type="match status" value="1"/>
</dbReference>
<feature type="domain" description="Guanylate cyclase" evidence="2">
    <location>
        <begin position="374"/>
        <end position="504"/>
    </location>
</feature>
<dbReference type="SUPFAM" id="SSF160246">
    <property type="entry name" value="EspE N-terminal domain-like"/>
    <property type="match status" value="1"/>
</dbReference>
<evidence type="ECO:0000259" key="2">
    <source>
        <dbReference type="PROSITE" id="PS50125"/>
    </source>
</evidence>
<sequence length="557" mass="62955">MKKNQEQQLLFGQLLMEKNIITETQLQEALDIQKNDGATLNDSTYLGQILVRLGYATEKDVVSVVNEQQNHSIKSFSENAQSQIEHHPRTSGKRFRSLKIPIWLQLSIITTVLISVAIFTLYLFTVDLQNRQLFRQALLIGRVSLNYFVNNARILLLEDNNDLRLNTLITEASAVEGIVYAIILDRDKIIKAHTDHTRIGETLKMAPFLSSGIQEGDVTYFDYYSEAEEHILNLSRTVIMKDEALGEVHVGISLDFIDLTIREKTRDILLISLVIIGLGIITAVYYSIRFSRPLVKLVQAFNEISVGNYQHKIKTIRNDEFGNIAMSFNAMSRELWLKSVMQRSFGKYVGNEVLELILDNPESDWLKGRRRKATVLFTDVRGFTSYSKVREPEEIVDHLNTYFEIATKIINQHGGYVDKFIGDAVMGIFGVPVSQKDHIVRAVQAALDMQRIFLEKNRSHEDTLLNKIGISIDTGVVLSGNIGSHVKMEYTVIGDTVNMASRLNGLSGPGEIVISKAVYAHMKDTLDVVLLKPRKIKGKLSPIKAYRILNIKSKEAA</sequence>
<comment type="caution">
    <text evidence="4">The sequence shown here is derived from an EMBL/GenBank/DDBJ whole genome shotgun (WGS) entry which is preliminary data.</text>
</comment>
<dbReference type="PANTHER" id="PTHR43081:SF1">
    <property type="entry name" value="ADENYLATE CYCLASE, TERMINAL-DIFFERENTIATION SPECIFIC"/>
    <property type="match status" value="1"/>
</dbReference>
<dbReference type="RefSeq" id="WP_020875202.1">
    <property type="nucleotide sequence ID" value="NZ_ATHJ01000011.1"/>
</dbReference>
<reference evidence="4 5" key="1">
    <citation type="journal article" date="2013" name="Genome Announc.">
        <title>Draft genome sequences for three mercury-methylating, sulfate-reducing bacteria.</title>
        <authorList>
            <person name="Brown S.D."/>
            <person name="Hurt R.A.Jr."/>
            <person name="Gilmour C.C."/>
            <person name="Elias D.A."/>
        </authorList>
    </citation>
    <scope>NUCLEOTIDE SEQUENCE [LARGE SCALE GENOMIC DNA]</scope>
    <source>
        <strain evidence="4 5">DSM 2059</strain>
    </source>
</reference>
<dbReference type="PATRIC" id="fig|1121405.3.peg.171"/>
<dbReference type="SMART" id="SM00044">
    <property type="entry name" value="CYCc"/>
    <property type="match status" value="1"/>
</dbReference>
<dbReference type="eggNOG" id="COG2114">
    <property type="taxonomic scope" value="Bacteria"/>
</dbReference>
<dbReference type="PROSITE" id="PS50885">
    <property type="entry name" value="HAMP"/>
    <property type="match status" value="1"/>
</dbReference>
<dbReference type="EMBL" id="ATHJ01000011">
    <property type="protein sequence ID" value="EPR44975.1"/>
    <property type="molecule type" value="Genomic_DNA"/>
</dbReference>
<feature type="transmembrane region" description="Helical" evidence="1">
    <location>
        <begin position="102"/>
        <end position="124"/>
    </location>
</feature>
<keyword evidence="1" id="KW-1133">Transmembrane helix</keyword>
<feature type="domain" description="HAMP" evidence="3">
    <location>
        <begin position="288"/>
        <end position="340"/>
    </location>
</feature>
<dbReference type="Gene3D" id="3.30.70.1230">
    <property type="entry name" value="Nucleotide cyclase"/>
    <property type="match status" value="1"/>
</dbReference>
<dbReference type="GO" id="GO:0009190">
    <property type="term" value="P:cyclic nucleotide biosynthetic process"/>
    <property type="evidence" value="ECO:0007669"/>
    <property type="project" value="InterPro"/>
</dbReference>
<dbReference type="SUPFAM" id="SSF103190">
    <property type="entry name" value="Sensory domain-like"/>
    <property type="match status" value="1"/>
</dbReference>
<dbReference type="OrthoDB" id="9806735at2"/>